<reference evidence="1" key="1">
    <citation type="submission" date="2020-11" db="EMBL/GenBank/DDBJ databases">
        <authorList>
            <person name="Jiang P."/>
            <person name="Huang R."/>
            <person name="Zuo R."/>
        </authorList>
    </citation>
    <scope>NUCLEOTIDE SEQUENCE</scope>
</reference>
<dbReference type="AlphaFoldDB" id="A0A8F8X6Z6"/>
<proteinExistence type="predicted"/>
<keyword evidence="1" id="KW-0150">Chloroplast</keyword>
<name>A0A8F8X6Z6_BROPA</name>
<gene>
    <name evidence="1" type="primary">rpl22</name>
</gene>
<dbReference type="EMBL" id="MW285078">
    <property type="protein sequence ID" value="QYB17870.1"/>
    <property type="molecule type" value="Genomic_DNA"/>
</dbReference>
<protein>
    <submittedName>
        <fullName evidence="1">Ribosomal protein L22</fullName>
    </submittedName>
</protein>
<keyword evidence="1" id="KW-0934">Plastid</keyword>
<keyword evidence="1" id="KW-0689">Ribosomal protein</keyword>
<geneLocation type="chloroplast" evidence="1"/>
<accession>A0A8F8X6Z6</accession>
<dbReference type="GO" id="GO:0005840">
    <property type="term" value="C:ribosome"/>
    <property type="evidence" value="ECO:0007669"/>
    <property type="project" value="UniProtKB-KW"/>
</dbReference>
<sequence length="31" mass="3850">MIKKRRTKRYIEVYTIGQYLSMSAQNKKREE</sequence>
<keyword evidence="1" id="KW-0687">Ribonucleoprotein</keyword>
<organism evidence="1">
    <name type="scientific">Broussonetia papyrifera</name>
    <name type="common">Paper mulberry</name>
    <name type="synonym">Morus papyrifera</name>
    <dbReference type="NCBI Taxonomy" id="172644"/>
    <lineage>
        <taxon>Eukaryota</taxon>
        <taxon>Viridiplantae</taxon>
        <taxon>Streptophyta</taxon>
        <taxon>Embryophyta</taxon>
        <taxon>Tracheophyta</taxon>
        <taxon>Spermatophyta</taxon>
        <taxon>Magnoliopsida</taxon>
        <taxon>eudicotyledons</taxon>
        <taxon>Gunneridae</taxon>
        <taxon>Pentapetalae</taxon>
        <taxon>rosids</taxon>
        <taxon>fabids</taxon>
        <taxon>Rosales</taxon>
        <taxon>Moraceae</taxon>
        <taxon>Dorstenieae</taxon>
        <taxon>Broussonetia</taxon>
    </lineage>
</organism>
<evidence type="ECO:0000313" key="1">
    <source>
        <dbReference type="EMBL" id="QYB17870.1"/>
    </source>
</evidence>